<reference evidence="3" key="1">
    <citation type="submission" date="2021-08" db="EMBL/GenBank/DDBJ databases">
        <title>Whole genome sequencing of non-tuberculosis mycobacteria type-strains.</title>
        <authorList>
            <person name="Igarashi Y."/>
            <person name="Osugi A."/>
            <person name="Mitarai S."/>
        </authorList>
    </citation>
    <scope>NUCLEOTIDE SEQUENCE</scope>
    <source>
        <strain evidence="3">JCM 30995</strain>
    </source>
</reference>
<keyword evidence="2" id="KW-0812">Transmembrane</keyword>
<feature type="region of interest" description="Disordered" evidence="1">
    <location>
        <begin position="178"/>
        <end position="231"/>
    </location>
</feature>
<proteinExistence type="predicted"/>
<gene>
    <name evidence="3" type="ORF">K3U94_05165</name>
</gene>
<dbReference type="KEGG" id="mher:K3U94_05165"/>
<evidence type="ECO:0000313" key="4">
    <source>
        <dbReference type="Proteomes" id="UP000825008"/>
    </source>
</evidence>
<dbReference type="InterPro" id="IPR053779">
    <property type="entry name" value="GlpR"/>
</dbReference>
<keyword evidence="2" id="KW-0472">Membrane</keyword>
<dbReference type="AlphaFoldDB" id="A0A9X7WJS0"/>
<feature type="compositionally biased region" description="Basic and acidic residues" evidence="1">
    <location>
        <begin position="63"/>
        <end position="74"/>
    </location>
</feature>
<name>A0A9X7WJS0_9MYCO</name>
<feature type="compositionally biased region" description="Acidic residues" evidence="1">
    <location>
        <begin position="75"/>
        <end position="92"/>
    </location>
</feature>
<dbReference type="EMBL" id="CP080997">
    <property type="protein sequence ID" value="QZA08684.1"/>
    <property type="molecule type" value="Genomic_DNA"/>
</dbReference>
<protein>
    <recommendedName>
        <fullName evidence="5">Transmembrane protein</fullName>
    </recommendedName>
</protein>
<dbReference type="NCBIfam" id="NF045516">
    <property type="entry name" value="GlpR"/>
    <property type="match status" value="1"/>
</dbReference>
<evidence type="ECO:0000313" key="3">
    <source>
        <dbReference type="EMBL" id="QZA08684.1"/>
    </source>
</evidence>
<feature type="transmembrane region" description="Helical" evidence="2">
    <location>
        <begin position="6"/>
        <end position="26"/>
    </location>
</feature>
<organism evidence="3 4">
    <name type="scientific">Mycolicibacter heraklionensis</name>
    <dbReference type="NCBI Taxonomy" id="512402"/>
    <lineage>
        <taxon>Bacteria</taxon>
        <taxon>Bacillati</taxon>
        <taxon>Actinomycetota</taxon>
        <taxon>Actinomycetes</taxon>
        <taxon>Mycobacteriales</taxon>
        <taxon>Mycobacteriaceae</taxon>
        <taxon>Mycolicibacter</taxon>
    </lineage>
</organism>
<feature type="transmembrane region" description="Helical" evidence="2">
    <location>
        <begin position="254"/>
        <end position="270"/>
    </location>
</feature>
<sequence length="375" mass="40463">MPSIPQSLLWISLVVLWLFVLVPMLVSKRDAVRRTSDVALATRVLTSGSSARLLKRGGPAAGHRSDPDWQHSADDLEEPDDIDDVDEVEGEPAEGGSRVFVAAAAVFVAASETQVGEQAELDYLDVDVVADDSDVLPLSEAGLAAEVEAEARAQAEAQAAAEAEARAAEEAAMAAEALAAKAEAEADEEPTAGADGQAEADGYEYEYVEDSSGLEPEAESTRAGRAGLSARGRRPRIDTAAAVSARKYEFRKRVLMSLAVILVLSALTAFTVAPTAWWICGGAAGATVLYLAYLRRQTRIEQQVRARRARRSERPRMQRESLHTDAFEVVPSRLRRPGVAVLEIDDEDPVFEHLEYTSSAGRYDWRSDLARAAGQ</sequence>
<dbReference type="Proteomes" id="UP000825008">
    <property type="component" value="Chromosome"/>
</dbReference>
<accession>A0A9X7WJS0</accession>
<evidence type="ECO:0000256" key="1">
    <source>
        <dbReference type="SAM" id="MobiDB-lite"/>
    </source>
</evidence>
<evidence type="ECO:0008006" key="5">
    <source>
        <dbReference type="Google" id="ProtNLM"/>
    </source>
</evidence>
<feature type="transmembrane region" description="Helical" evidence="2">
    <location>
        <begin position="276"/>
        <end position="294"/>
    </location>
</feature>
<evidence type="ECO:0000256" key="2">
    <source>
        <dbReference type="SAM" id="Phobius"/>
    </source>
</evidence>
<keyword evidence="2" id="KW-1133">Transmembrane helix</keyword>
<feature type="region of interest" description="Disordered" evidence="1">
    <location>
        <begin position="53"/>
        <end position="94"/>
    </location>
</feature>
<dbReference type="RefSeq" id="WP_220695793.1">
    <property type="nucleotide sequence ID" value="NZ_CP080997.1"/>
</dbReference>